<dbReference type="Pfam" id="PF13631">
    <property type="entry name" value="Cytochrom_B_N_2"/>
    <property type="match status" value="1"/>
</dbReference>
<feature type="region of interest" description="Disordered" evidence="6">
    <location>
        <begin position="450"/>
        <end position="499"/>
    </location>
</feature>
<evidence type="ECO:0000256" key="4">
    <source>
        <dbReference type="ARBA" id="ARBA00029351"/>
    </source>
</evidence>
<evidence type="ECO:0000313" key="10">
    <source>
        <dbReference type="Proteomes" id="UP000198589"/>
    </source>
</evidence>
<keyword evidence="7" id="KW-1133">Transmembrane helix</keyword>
<evidence type="ECO:0000256" key="2">
    <source>
        <dbReference type="ARBA" id="ARBA00012951"/>
    </source>
</evidence>
<dbReference type="GO" id="GO:0016491">
    <property type="term" value="F:oxidoreductase activity"/>
    <property type="evidence" value="ECO:0007669"/>
    <property type="project" value="InterPro"/>
</dbReference>
<evidence type="ECO:0000256" key="3">
    <source>
        <dbReference type="ARBA" id="ARBA00016116"/>
    </source>
</evidence>
<gene>
    <name evidence="9" type="ORF">SAMN05216574_106103</name>
</gene>
<dbReference type="InterPro" id="IPR016174">
    <property type="entry name" value="Di-haem_cyt_TM"/>
</dbReference>
<comment type="catalytic activity">
    <reaction evidence="4">
        <text>a quinol + 2 Fe(III)-[cytochrome c](out) = a quinone + 2 Fe(II)-[cytochrome c](out) + 2 H(+)(out)</text>
        <dbReference type="Rhea" id="RHEA:11484"/>
        <dbReference type="Rhea" id="RHEA-COMP:10350"/>
        <dbReference type="Rhea" id="RHEA-COMP:14399"/>
        <dbReference type="ChEBI" id="CHEBI:15378"/>
        <dbReference type="ChEBI" id="CHEBI:24646"/>
        <dbReference type="ChEBI" id="CHEBI:29033"/>
        <dbReference type="ChEBI" id="CHEBI:29034"/>
        <dbReference type="ChEBI" id="CHEBI:132124"/>
        <dbReference type="EC" id="7.1.1.8"/>
    </reaction>
</comment>
<feature type="transmembrane region" description="Helical" evidence="7">
    <location>
        <begin position="365"/>
        <end position="387"/>
    </location>
</feature>
<dbReference type="PANTHER" id="PTHR19271">
    <property type="entry name" value="CYTOCHROME B"/>
    <property type="match status" value="1"/>
</dbReference>
<dbReference type="PROSITE" id="PS51002">
    <property type="entry name" value="CYTB_NTER"/>
    <property type="match status" value="1"/>
</dbReference>
<evidence type="ECO:0000259" key="8">
    <source>
        <dbReference type="PROSITE" id="PS51002"/>
    </source>
</evidence>
<dbReference type="InterPro" id="IPR005797">
    <property type="entry name" value="Cyt_b/b6_N"/>
</dbReference>
<evidence type="ECO:0000256" key="1">
    <source>
        <dbReference type="ARBA" id="ARBA00001971"/>
    </source>
</evidence>
<feature type="transmembrane region" description="Helical" evidence="7">
    <location>
        <begin position="104"/>
        <end position="123"/>
    </location>
</feature>
<protein>
    <recommendedName>
        <fullName evidence="3">Cytochrome bc1 complex cytochrome b subunit</fullName>
        <ecNumber evidence="2">7.1.1.8</ecNumber>
    </recommendedName>
    <alternativeName>
        <fullName evidence="5">Cytochrome bc1 reductase complex subunit QcrB</fullName>
    </alternativeName>
</protein>
<dbReference type="GO" id="GO:0022904">
    <property type="term" value="P:respiratory electron transport chain"/>
    <property type="evidence" value="ECO:0007669"/>
    <property type="project" value="InterPro"/>
</dbReference>
<dbReference type="RefSeq" id="WP_217640657.1">
    <property type="nucleotide sequence ID" value="NZ_FOND01000006.1"/>
</dbReference>
<comment type="cofactor">
    <cofactor evidence="1">
        <name>heme</name>
        <dbReference type="ChEBI" id="CHEBI:30413"/>
    </cofactor>
</comment>
<organism evidence="9 10">
    <name type="scientific">Blastococcus tunisiensis</name>
    <dbReference type="NCBI Taxonomy" id="1798228"/>
    <lineage>
        <taxon>Bacteria</taxon>
        <taxon>Bacillati</taxon>
        <taxon>Actinomycetota</taxon>
        <taxon>Actinomycetes</taxon>
        <taxon>Geodermatophilales</taxon>
        <taxon>Geodermatophilaceae</taxon>
        <taxon>Blastococcus</taxon>
    </lineage>
</organism>
<feature type="transmembrane region" description="Helical" evidence="7">
    <location>
        <begin position="255"/>
        <end position="274"/>
    </location>
</feature>
<dbReference type="GO" id="GO:0016020">
    <property type="term" value="C:membrane"/>
    <property type="evidence" value="ECO:0007669"/>
    <property type="project" value="InterPro"/>
</dbReference>
<evidence type="ECO:0000256" key="5">
    <source>
        <dbReference type="ARBA" id="ARBA00029568"/>
    </source>
</evidence>
<evidence type="ECO:0000256" key="7">
    <source>
        <dbReference type="SAM" id="Phobius"/>
    </source>
</evidence>
<name>A0A1I2DSW1_9ACTN</name>
<dbReference type="SUPFAM" id="SSF81342">
    <property type="entry name" value="Transmembrane di-heme cytochromes"/>
    <property type="match status" value="1"/>
</dbReference>
<keyword evidence="7" id="KW-0472">Membrane</keyword>
<keyword evidence="7" id="KW-0812">Transmembrane</keyword>
<dbReference type="Proteomes" id="UP000198589">
    <property type="component" value="Unassembled WGS sequence"/>
</dbReference>
<sequence>MITRWAVKRADERLGFSSTARTGLNKVFPDHWSFMIGEIALYSFVYLVLSGVFLTLFFDASTARTVYEGSYDAMRGSETSAAYASALQLSHDVRMGLVIRQSHHWAALLFTGAIVVHLCRIFFTGAFRRPRGINWVVGLTLLLLAIVNGFAGYSLPDDLLSGTGLRVANAVLLSIPVVGDWLAFLAWGGEFPGEAMIARLYVLHILVVPALIVALITAHMVILIRQKHSQFPGPGRTDTNVVGSRLWPAYAVRSVGLLFFVVALSLALGGLVQINPIWYWGPFEPGAATAPAQPDWYVGWVDGALRLMPPWEPTVFGHRLPSVFLPAVVLPGLTFLVLYLWPWLERLVTRDRREHQVLQRPRDCPGRTAVGVAALTFYALLLVAFSLDLVSQYTGIAVFTLVYVFRVAVLLAPLVTGAVAFALARALRDSDADGLLALTWPDLRGSLRRHRRVAAEPAEPSEDAGQPPATTPEESPRGPGGRDEEEESEPVRVDAGPVP</sequence>
<dbReference type="STRING" id="1798228.SAMN05216574_106103"/>
<evidence type="ECO:0000313" key="9">
    <source>
        <dbReference type="EMBL" id="SFE83351.1"/>
    </source>
</evidence>
<dbReference type="EC" id="7.1.1.8" evidence="2"/>
<dbReference type="InterPro" id="IPR027387">
    <property type="entry name" value="Cytb/b6-like_sf"/>
</dbReference>
<keyword evidence="10" id="KW-1185">Reference proteome</keyword>
<dbReference type="AlphaFoldDB" id="A0A1I2DSW1"/>
<dbReference type="PANTHER" id="PTHR19271:SF16">
    <property type="entry name" value="CYTOCHROME B"/>
    <property type="match status" value="1"/>
</dbReference>
<feature type="transmembrane region" description="Helical" evidence="7">
    <location>
        <begin position="201"/>
        <end position="224"/>
    </location>
</feature>
<accession>A0A1I2DSW1</accession>
<dbReference type="Gene3D" id="1.20.810.10">
    <property type="entry name" value="Cytochrome Bc1 Complex, Chain C"/>
    <property type="match status" value="1"/>
</dbReference>
<feature type="transmembrane region" description="Helical" evidence="7">
    <location>
        <begin position="393"/>
        <end position="423"/>
    </location>
</feature>
<reference evidence="10" key="1">
    <citation type="submission" date="2016-10" db="EMBL/GenBank/DDBJ databases">
        <authorList>
            <person name="Varghese N."/>
            <person name="Submissions S."/>
        </authorList>
    </citation>
    <scope>NUCLEOTIDE SEQUENCE [LARGE SCALE GENOMIC DNA]</scope>
    <source>
        <strain evidence="10">DSM 46838</strain>
    </source>
</reference>
<evidence type="ECO:0000256" key="6">
    <source>
        <dbReference type="SAM" id="MobiDB-lite"/>
    </source>
</evidence>
<proteinExistence type="predicted"/>
<feature type="transmembrane region" description="Helical" evidence="7">
    <location>
        <begin position="323"/>
        <end position="344"/>
    </location>
</feature>
<feature type="transmembrane region" description="Helical" evidence="7">
    <location>
        <begin position="39"/>
        <end position="58"/>
    </location>
</feature>
<feature type="transmembrane region" description="Helical" evidence="7">
    <location>
        <begin position="135"/>
        <end position="155"/>
    </location>
</feature>
<dbReference type="EMBL" id="FOND01000006">
    <property type="protein sequence ID" value="SFE83351.1"/>
    <property type="molecule type" value="Genomic_DNA"/>
</dbReference>
<dbReference type="GO" id="GO:0008121">
    <property type="term" value="F:quinol-cytochrome-c reductase activity"/>
    <property type="evidence" value="ECO:0007669"/>
    <property type="project" value="UniProtKB-EC"/>
</dbReference>
<feature type="domain" description="Cytochrome b/b6 N-terminal region profile" evidence="8">
    <location>
        <begin position="6"/>
        <end position="232"/>
    </location>
</feature>